<dbReference type="EMBL" id="DYWT01000174">
    <property type="protein sequence ID" value="HJF32200.1"/>
    <property type="molecule type" value="Genomic_DNA"/>
</dbReference>
<keyword evidence="4 6" id="KW-0418">Kinase</keyword>
<dbReference type="GO" id="GO:0005524">
    <property type="term" value="F:ATP binding"/>
    <property type="evidence" value="ECO:0007669"/>
    <property type="project" value="UniProtKB-KW"/>
</dbReference>
<organism evidence="8 9">
    <name type="scientific">Sporosarcina psychrophila</name>
    <name type="common">Bacillus psychrophilus</name>
    <dbReference type="NCBI Taxonomy" id="1476"/>
    <lineage>
        <taxon>Bacteria</taxon>
        <taxon>Bacillati</taxon>
        <taxon>Bacillota</taxon>
        <taxon>Bacilli</taxon>
        <taxon>Bacillales</taxon>
        <taxon>Caryophanaceae</taxon>
        <taxon>Sporosarcina</taxon>
    </lineage>
</organism>
<evidence type="ECO:0000313" key="9">
    <source>
        <dbReference type="Proteomes" id="UP000698173"/>
    </source>
</evidence>
<comment type="similarity">
    <text evidence="6">Belongs to the anti-sigma-factor family.</text>
</comment>
<dbReference type="GO" id="GO:0016989">
    <property type="term" value="F:sigma factor antagonist activity"/>
    <property type="evidence" value="ECO:0007669"/>
    <property type="project" value="InterPro"/>
</dbReference>
<gene>
    <name evidence="6 8" type="primary">rsbW</name>
    <name evidence="8" type="ORF">K8V56_10555</name>
</gene>
<dbReference type="CDD" id="cd16936">
    <property type="entry name" value="HATPase_RsbW-like"/>
    <property type="match status" value="1"/>
</dbReference>
<evidence type="ECO:0000259" key="7">
    <source>
        <dbReference type="Pfam" id="PF13581"/>
    </source>
</evidence>
<dbReference type="Gene3D" id="3.30.565.10">
    <property type="entry name" value="Histidine kinase-like ATPase, C-terminal domain"/>
    <property type="match status" value="1"/>
</dbReference>
<sequence length="159" mass="17764">MQPYDYIEIRVPAKAQYVGVARLAISGLASRLGFTYDEIEDLKIASSEAVTNAVQHAYKEDDQGEVVVGCALYADKLEIMVADHGKSFDFEETKKSVGPYNEQEEVQFLREGGLGLYLMETLMDEVKVHHEEGVTVFMTKYLGGERGDEDVDVERTISS</sequence>
<comment type="caution">
    <text evidence="8">The sequence shown here is derived from an EMBL/GenBank/DDBJ whole genome shotgun (WGS) entry which is preliminary data.</text>
</comment>
<keyword evidence="3 6" id="KW-0547">Nucleotide-binding</keyword>
<feature type="domain" description="Histidine kinase/HSP90-like ATPase" evidence="7">
    <location>
        <begin position="11"/>
        <end position="140"/>
    </location>
</feature>
<comment type="function">
    <text evidence="6">Negative regulator of sigma-B activity. Phosphorylates and inactivates its specific antagonist protein, RsbV. Upon phosphorylation of RsbV, RsbW is released and binds to sigma-B, thereby blocking its ability to form an RNA polymerase holoenzyme (E-sigma-B).</text>
</comment>
<evidence type="ECO:0000256" key="6">
    <source>
        <dbReference type="HAMAP-Rule" id="MF_00638"/>
    </source>
</evidence>
<reference evidence="8" key="1">
    <citation type="journal article" date="2021" name="PeerJ">
        <title>Extensive microbial diversity within the chicken gut microbiome revealed by metagenomics and culture.</title>
        <authorList>
            <person name="Gilroy R."/>
            <person name="Ravi A."/>
            <person name="Getino M."/>
            <person name="Pursley I."/>
            <person name="Horton D.L."/>
            <person name="Alikhan N.F."/>
            <person name="Baker D."/>
            <person name="Gharbi K."/>
            <person name="Hall N."/>
            <person name="Watson M."/>
            <person name="Adriaenssens E.M."/>
            <person name="Foster-Nyarko E."/>
            <person name="Jarju S."/>
            <person name="Secka A."/>
            <person name="Antonio M."/>
            <person name="Oren A."/>
            <person name="Chaudhuri R.R."/>
            <person name="La Ragione R."/>
            <person name="Hildebrand F."/>
            <person name="Pallen M.J."/>
        </authorList>
    </citation>
    <scope>NUCLEOTIDE SEQUENCE</scope>
    <source>
        <strain evidence="8">CHK171-7178</strain>
    </source>
</reference>
<dbReference type="InterPro" id="IPR003594">
    <property type="entry name" value="HATPase_dom"/>
</dbReference>
<comment type="catalytic activity">
    <reaction evidence="6">
        <text>L-seryl-[protein] + ATP = O-phospho-L-seryl-[protein] + ADP + H(+)</text>
        <dbReference type="Rhea" id="RHEA:17989"/>
        <dbReference type="Rhea" id="RHEA-COMP:9863"/>
        <dbReference type="Rhea" id="RHEA-COMP:11604"/>
        <dbReference type="ChEBI" id="CHEBI:15378"/>
        <dbReference type="ChEBI" id="CHEBI:29999"/>
        <dbReference type="ChEBI" id="CHEBI:30616"/>
        <dbReference type="ChEBI" id="CHEBI:83421"/>
        <dbReference type="ChEBI" id="CHEBI:456216"/>
        <dbReference type="EC" id="2.7.11.1"/>
    </reaction>
</comment>
<dbReference type="InterPro" id="IPR010193">
    <property type="entry name" value="RsbW"/>
</dbReference>
<dbReference type="AlphaFoldDB" id="A0A921KCY2"/>
<name>A0A921KCY2_SPOPS</name>
<dbReference type="PANTHER" id="PTHR35526:SF9">
    <property type="entry name" value="SERINE-PROTEIN KINASE RSBW"/>
    <property type="match status" value="1"/>
</dbReference>
<keyword evidence="5 6" id="KW-0067">ATP-binding</keyword>
<dbReference type="InterPro" id="IPR050267">
    <property type="entry name" value="Anti-sigma-factor_SerPK"/>
</dbReference>
<evidence type="ECO:0000256" key="4">
    <source>
        <dbReference type="ARBA" id="ARBA00022777"/>
    </source>
</evidence>
<dbReference type="SUPFAM" id="SSF55874">
    <property type="entry name" value="ATPase domain of HSP90 chaperone/DNA topoisomerase II/histidine kinase"/>
    <property type="match status" value="1"/>
</dbReference>
<dbReference type="HAMAP" id="MF_00638">
    <property type="entry name" value="Anti_sigma_B"/>
    <property type="match status" value="1"/>
</dbReference>
<dbReference type="EC" id="2.7.11.1" evidence="6"/>
<dbReference type="GO" id="GO:0004674">
    <property type="term" value="F:protein serine/threonine kinase activity"/>
    <property type="evidence" value="ECO:0007669"/>
    <property type="project" value="UniProtKB-KW"/>
</dbReference>
<evidence type="ECO:0000256" key="3">
    <source>
        <dbReference type="ARBA" id="ARBA00022741"/>
    </source>
</evidence>
<comment type="catalytic activity">
    <reaction evidence="6">
        <text>L-threonyl-[protein] + ATP = O-phospho-L-threonyl-[protein] + ADP + H(+)</text>
        <dbReference type="Rhea" id="RHEA:46608"/>
        <dbReference type="Rhea" id="RHEA-COMP:11060"/>
        <dbReference type="Rhea" id="RHEA-COMP:11605"/>
        <dbReference type="ChEBI" id="CHEBI:15378"/>
        <dbReference type="ChEBI" id="CHEBI:30013"/>
        <dbReference type="ChEBI" id="CHEBI:30616"/>
        <dbReference type="ChEBI" id="CHEBI:61977"/>
        <dbReference type="ChEBI" id="CHEBI:456216"/>
        <dbReference type="EC" id="2.7.11.1"/>
    </reaction>
</comment>
<reference evidence="8" key="2">
    <citation type="submission" date="2021-09" db="EMBL/GenBank/DDBJ databases">
        <authorList>
            <person name="Gilroy R."/>
        </authorList>
    </citation>
    <scope>NUCLEOTIDE SEQUENCE</scope>
    <source>
        <strain evidence="8">CHK171-7178</strain>
    </source>
</reference>
<dbReference type="NCBIfam" id="NF003144">
    <property type="entry name" value="PRK04069.1"/>
    <property type="match status" value="1"/>
</dbReference>
<evidence type="ECO:0000256" key="1">
    <source>
        <dbReference type="ARBA" id="ARBA00022527"/>
    </source>
</evidence>
<evidence type="ECO:0000256" key="2">
    <source>
        <dbReference type="ARBA" id="ARBA00022679"/>
    </source>
</evidence>
<dbReference type="InterPro" id="IPR036890">
    <property type="entry name" value="HATPase_C_sf"/>
</dbReference>
<accession>A0A921KCY2</accession>
<dbReference type="PANTHER" id="PTHR35526">
    <property type="entry name" value="ANTI-SIGMA-F FACTOR RSBW-RELATED"/>
    <property type="match status" value="1"/>
</dbReference>
<keyword evidence="2 6" id="KW-0808">Transferase</keyword>
<proteinExistence type="inferred from homology"/>
<evidence type="ECO:0000313" key="8">
    <source>
        <dbReference type="EMBL" id="HJF32200.1"/>
    </source>
</evidence>
<dbReference type="NCBIfam" id="TIGR01924">
    <property type="entry name" value="rsbW_low_gc"/>
    <property type="match status" value="1"/>
</dbReference>
<evidence type="ECO:0000256" key="5">
    <source>
        <dbReference type="ARBA" id="ARBA00022840"/>
    </source>
</evidence>
<dbReference type="Proteomes" id="UP000698173">
    <property type="component" value="Unassembled WGS sequence"/>
</dbReference>
<dbReference type="Pfam" id="PF13581">
    <property type="entry name" value="HATPase_c_2"/>
    <property type="match status" value="1"/>
</dbReference>
<protein>
    <recommendedName>
        <fullName evidence="6">Serine-protein kinase RsbW</fullName>
        <ecNumber evidence="6">2.7.11.1</ecNumber>
    </recommendedName>
    <alternativeName>
        <fullName evidence="6">Anti-sigma-B factor</fullName>
    </alternativeName>
    <alternativeName>
        <fullName evidence="6">Sigma-B negative effector RsbW</fullName>
    </alternativeName>
</protein>
<keyword evidence="1 6" id="KW-0723">Serine/threonine-protein kinase</keyword>